<comment type="caution">
    <text evidence="1">The sequence shown here is derived from an EMBL/GenBank/DDBJ whole genome shotgun (WGS) entry which is preliminary data.</text>
</comment>
<sequence length="50" mass="5583">MAMHQLITIVTLMKFAVPRCERAPAGGHPLRKSRISKTTIVMIASLQLHQ</sequence>
<dbReference type="RefSeq" id="WP_284276153.1">
    <property type="nucleotide sequence ID" value="NZ_BSOW01000071.1"/>
</dbReference>
<proteinExistence type="predicted"/>
<dbReference type="Proteomes" id="UP001156905">
    <property type="component" value="Unassembled WGS sequence"/>
</dbReference>
<reference evidence="2" key="1">
    <citation type="journal article" date="2019" name="Int. J. Syst. Evol. Microbiol.">
        <title>The Global Catalogue of Microorganisms (GCM) 10K type strain sequencing project: providing services to taxonomists for standard genome sequencing and annotation.</title>
        <authorList>
            <consortium name="The Broad Institute Genomics Platform"/>
            <consortium name="The Broad Institute Genome Sequencing Center for Infectious Disease"/>
            <person name="Wu L."/>
            <person name="Ma J."/>
        </authorList>
    </citation>
    <scope>NUCLEOTIDE SEQUENCE [LARGE SCALE GENOMIC DNA]</scope>
    <source>
        <strain evidence="2">NBRC 102520</strain>
    </source>
</reference>
<name>A0ABQ6BCT5_9BRAD</name>
<keyword evidence="2" id="KW-1185">Reference proteome</keyword>
<dbReference type="EMBL" id="BSOW01000071">
    <property type="protein sequence ID" value="GLR92202.1"/>
    <property type="molecule type" value="Genomic_DNA"/>
</dbReference>
<protein>
    <recommendedName>
        <fullName evidence="3">Transposase</fullName>
    </recommendedName>
</protein>
<evidence type="ECO:0000313" key="2">
    <source>
        <dbReference type="Proteomes" id="UP001156905"/>
    </source>
</evidence>
<organism evidence="1 2">
    <name type="scientific">Bradyrhizobium iriomotense</name>
    <dbReference type="NCBI Taxonomy" id="441950"/>
    <lineage>
        <taxon>Bacteria</taxon>
        <taxon>Pseudomonadati</taxon>
        <taxon>Pseudomonadota</taxon>
        <taxon>Alphaproteobacteria</taxon>
        <taxon>Hyphomicrobiales</taxon>
        <taxon>Nitrobacteraceae</taxon>
        <taxon>Bradyrhizobium</taxon>
    </lineage>
</organism>
<accession>A0ABQ6BCT5</accession>
<evidence type="ECO:0008006" key="3">
    <source>
        <dbReference type="Google" id="ProtNLM"/>
    </source>
</evidence>
<evidence type="ECO:0000313" key="1">
    <source>
        <dbReference type="EMBL" id="GLR92202.1"/>
    </source>
</evidence>
<gene>
    <name evidence="1" type="ORF">GCM10007857_89220</name>
</gene>